<dbReference type="SUPFAM" id="SSF48065">
    <property type="entry name" value="DBL homology domain (DH-domain)"/>
    <property type="match status" value="1"/>
</dbReference>
<dbReference type="InterPro" id="IPR000219">
    <property type="entry name" value="DH_dom"/>
</dbReference>
<feature type="domain" description="DH" evidence="4">
    <location>
        <begin position="677"/>
        <end position="856"/>
    </location>
</feature>
<proteinExistence type="inferred from homology"/>
<reference evidence="5 6" key="1">
    <citation type="submission" date="2019-12" db="EMBL/GenBank/DDBJ databases">
        <title>Chromosome-level assembly of the Caenorhabditis remanei genome.</title>
        <authorList>
            <person name="Teterina A.A."/>
            <person name="Willis J.H."/>
            <person name="Phillips P.C."/>
        </authorList>
    </citation>
    <scope>NUCLEOTIDE SEQUENCE [LARGE SCALE GENOMIC DNA]</scope>
    <source>
        <strain evidence="5 6">PX506</strain>
        <tissue evidence="5">Whole organism</tissue>
    </source>
</reference>
<feature type="region of interest" description="Disordered" evidence="3">
    <location>
        <begin position="1"/>
        <end position="32"/>
    </location>
</feature>
<dbReference type="PANTHER" id="PTHR22826:SF211">
    <property type="entry name" value="LD43457P"/>
    <property type="match status" value="1"/>
</dbReference>
<dbReference type="Gene3D" id="1.20.58.60">
    <property type="match status" value="1"/>
</dbReference>
<accession>A0A6A5FXW0</accession>
<sequence length="1074" mass="121926">MQAAPSCYGSMVASTSEEATTSLSRGPMTMSTSKTSSQFIEAPAFFYDMDTDLKDLKTALKDVDLLNDSGYRSVMERSSHPFSTSLVFHEDNGFDSEDDASDEHWDGYLTVGGDRIKIRDMSDILATRYAFISGARTSEGLTIVTFPDSRSTLPFEDYSLLVKYLLQVPPLEDSHKGFVIIIDRRSDKWSSVRTLLLQISSFFPGKICVTFVIKPEGVLQRALEVGYRGAADTCTFKVIQLESSAELRKYIHHEHLTMDVGGLIKYNHLEWVQHRMMLRTFQGYWNSYSTLVNEKDYTEDIERMKASATAIAASLTEFGKTLRETELPNDADSTARILELQTVEKMAIKEEFKIAVRKGFTLLKSVRQLDKKPTPEQLSPTRLHNVTAIERMLVQLEETERSFDSFWCKHERRLRYCLELRQFEDSFRKLQAAFARHMLYLEEHREVGNCTEKALHLAEQHRQYAEGAMEEVEASRNLKKTGEDLINSNEAELSGSLEPKCEELERMAAALTSALERRGDCLKRSATMHEQIAQANSWCSRGADLLTSGMSDFTNPSPTTSLSALDAFIEEGNHLNIEFLKDTTSPMNQLLLLTTIETSTLLNLIEERIGDIRRMSLAKRDQLTKLHLQKPPPVQVVTPEKKSKNSSKSENDGKDVPSCSGESTPAGALSPRRETREVTNAYDEMIATEISYVADLKEIIMHYLEPFEAVENQNSLPEALRGKPDCLFGNVRELYKFHHRTVLEDLVAARSTAEMCRVLMQHRNQIYLTYRTYCQIHGSNQKVRDSVKNHPFFKDCQRKAQHNMDMSSYLLKPIQRIMKYQLLLGNIMDDCPADVRDEVAMTRDSMVELLNQIDASMQQLHISGYNGDLKSLGLLRLQTECDVFTYNRKKKAKLSRAQKRFLFFFDGAVMFCKKRVSNPASAMNAEPEYFEHKFCIPIISLGYDASSRTGATRFEVWDEAKTDAYVIETVDQSARTKWIQRLGKSESSQDTWLENNRQRPKSWASTVSNESSCSSSTRESDSTDSTMDTNGNTQTTQVDVPYSPTLDGSLDLTMDTTPLRAAEISNEVELVDSC</sequence>
<dbReference type="Pfam" id="PF22697">
    <property type="entry name" value="SOS1_NGEF_PH"/>
    <property type="match status" value="1"/>
</dbReference>
<dbReference type="SMART" id="SM00325">
    <property type="entry name" value="RhoGEF"/>
    <property type="match status" value="1"/>
</dbReference>
<dbReference type="PANTHER" id="PTHR22826">
    <property type="entry name" value="RHO GUANINE EXCHANGE FACTOR-RELATED"/>
    <property type="match status" value="1"/>
</dbReference>
<feature type="compositionally biased region" description="Low complexity" evidence="3">
    <location>
        <begin position="13"/>
        <end position="22"/>
    </location>
</feature>
<dbReference type="Pfam" id="PF13716">
    <property type="entry name" value="CRAL_TRIO_2"/>
    <property type="match status" value="1"/>
</dbReference>
<dbReference type="InterPro" id="IPR055251">
    <property type="entry name" value="SOS1_NGEF_PH"/>
</dbReference>
<comment type="caution">
    <text evidence="5">The sequence shown here is derived from an EMBL/GenBank/DDBJ whole genome shotgun (WGS) entry which is preliminary data.</text>
</comment>
<dbReference type="Gene3D" id="2.30.29.30">
    <property type="entry name" value="Pleckstrin-homology domain (PH domain)/Phosphotyrosine-binding domain (PTB)"/>
    <property type="match status" value="1"/>
</dbReference>
<keyword evidence="1" id="KW-0344">Guanine-nucleotide releasing factor</keyword>
<dbReference type="InterPro" id="IPR035899">
    <property type="entry name" value="DBL_dom_sf"/>
</dbReference>
<evidence type="ECO:0000256" key="2">
    <source>
        <dbReference type="ARBA" id="ARBA00049987"/>
    </source>
</evidence>
<protein>
    <recommendedName>
        <fullName evidence="4">DH domain-containing protein</fullName>
    </recommendedName>
</protein>
<dbReference type="AlphaFoldDB" id="A0A6A5FXW0"/>
<dbReference type="InterPro" id="IPR011993">
    <property type="entry name" value="PH-like_dom_sf"/>
</dbReference>
<evidence type="ECO:0000259" key="4">
    <source>
        <dbReference type="PROSITE" id="PS50010"/>
    </source>
</evidence>
<feature type="compositionally biased region" description="Low complexity" evidence="3">
    <location>
        <begin position="1005"/>
        <end position="1033"/>
    </location>
</feature>
<dbReference type="Pfam" id="PF23289">
    <property type="entry name" value="Spectrin_5"/>
    <property type="match status" value="1"/>
</dbReference>
<dbReference type="Pfam" id="PF00621">
    <property type="entry name" value="RhoGEF"/>
    <property type="match status" value="1"/>
</dbReference>
<evidence type="ECO:0000256" key="1">
    <source>
        <dbReference type="ARBA" id="ARBA00022658"/>
    </source>
</evidence>
<dbReference type="EMBL" id="WUAV01000006">
    <property type="protein sequence ID" value="KAF1747403.1"/>
    <property type="molecule type" value="Genomic_DNA"/>
</dbReference>
<gene>
    <name evidence="5" type="ORF">GCK72_023865</name>
</gene>
<organism evidence="5 6">
    <name type="scientific">Caenorhabditis remanei</name>
    <name type="common">Caenorhabditis vulgaris</name>
    <dbReference type="NCBI Taxonomy" id="31234"/>
    <lineage>
        <taxon>Eukaryota</taxon>
        <taxon>Metazoa</taxon>
        <taxon>Ecdysozoa</taxon>
        <taxon>Nematoda</taxon>
        <taxon>Chromadorea</taxon>
        <taxon>Rhabditida</taxon>
        <taxon>Rhabditina</taxon>
        <taxon>Rhabditomorpha</taxon>
        <taxon>Rhabditoidea</taxon>
        <taxon>Rhabditidae</taxon>
        <taxon>Peloderinae</taxon>
        <taxon>Caenorhabditis</taxon>
    </lineage>
</organism>
<feature type="region of interest" description="Disordered" evidence="3">
    <location>
        <begin position="989"/>
        <end position="1051"/>
    </location>
</feature>
<dbReference type="CDD" id="cd00160">
    <property type="entry name" value="RhoGEF"/>
    <property type="match status" value="1"/>
</dbReference>
<dbReference type="RefSeq" id="XP_053579164.1">
    <property type="nucleotide sequence ID" value="XM_053735598.1"/>
</dbReference>
<dbReference type="GO" id="GO:0005737">
    <property type="term" value="C:cytoplasm"/>
    <property type="evidence" value="ECO:0007669"/>
    <property type="project" value="TreeGrafter"/>
</dbReference>
<comment type="similarity">
    <text evidence="2">Belongs to the MCF2 family.</text>
</comment>
<dbReference type="KEGG" id="crq:GCK72_023865"/>
<dbReference type="Proteomes" id="UP000483820">
    <property type="component" value="Chromosome X"/>
</dbReference>
<dbReference type="GeneID" id="9821441"/>
<dbReference type="CTD" id="9821441"/>
<dbReference type="GO" id="GO:0005085">
    <property type="term" value="F:guanyl-nucleotide exchange factor activity"/>
    <property type="evidence" value="ECO:0007669"/>
    <property type="project" value="UniProtKB-KW"/>
</dbReference>
<feature type="compositionally biased region" description="Basic and acidic residues" evidence="3">
    <location>
        <begin position="639"/>
        <end position="655"/>
    </location>
</feature>
<feature type="region of interest" description="Disordered" evidence="3">
    <location>
        <begin position="623"/>
        <end position="675"/>
    </location>
</feature>
<dbReference type="InterPro" id="IPR056466">
    <property type="entry name" value="Spectrin_DBS"/>
</dbReference>
<dbReference type="Gene3D" id="1.20.900.10">
    <property type="entry name" value="Dbl homology (DH) domain"/>
    <property type="match status" value="1"/>
</dbReference>
<evidence type="ECO:0000313" key="5">
    <source>
        <dbReference type="EMBL" id="KAF1747403.1"/>
    </source>
</evidence>
<dbReference type="SUPFAM" id="SSF50729">
    <property type="entry name" value="PH domain-like"/>
    <property type="match status" value="1"/>
</dbReference>
<dbReference type="PROSITE" id="PS50010">
    <property type="entry name" value="DH_2"/>
    <property type="match status" value="1"/>
</dbReference>
<name>A0A6A5FXW0_CAERE</name>
<dbReference type="InterPro" id="IPR051336">
    <property type="entry name" value="RhoGEF_Guanine_NuclExch_SF"/>
</dbReference>
<evidence type="ECO:0000313" key="6">
    <source>
        <dbReference type="Proteomes" id="UP000483820"/>
    </source>
</evidence>
<dbReference type="InterPro" id="IPR001251">
    <property type="entry name" value="CRAL-TRIO_dom"/>
</dbReference>
<evidence type="ECO:0000256" key="3">
    <source>
        <dbReference type="SAM" id="MobiDB-lite"/>
    </source>
</evidence>
<dbReference type="SUPFAM" id="SSF46966">
    <property type="entry name" value="Spectrin repeat"/>
    <property type="match status" value="1"/>
</dbReference>
<dbReference type="FunFam" id="1.20.900.10:FF:000054">
    <property type="entry name" value="CDC-42 Guanine nucleotide Exchange Factor"/>
    <property type="match status" value="1"/>
</dbReference>